<dbReference type="Proteomes" id="UP000242146">
    <property type="component" value="Unassembled WGS sequence"/>
</dbReference>
<keyword evidence="2" id="KW-1185">Reference proteome</keyword>
<comment type="caution">
    <text evidence="1">The sequence shown here is derived from an EMBL/GenBank/DDBJ whole genome shotgun (WGS) entry which is preliminary data.</text>
</comment>
<organism evidence="1 2">
    <name type="scientific">Hesseltinella vesiculosa</name>
    <dbReference type="NCBI Taxonomy" id="101127"/>
    <lineage>
        <taxon>Eukaryota</taxon>
        <taxon>Fungi</taxon>
        <taxon>Fungi incertae sedis</taxon>
        <taxon>Mucoromycota</taxon>
        <taxon>Mucoromycotina</taxon>
        <taxon>Mucoromycetes</taxon>
        <taxon>Mucorales</taxon>
        <taxon>Cunninghamellaceae</taxon>
        <taxon>Hesseltinella</taxon>
    </lineage>
</organism>
<dbReference type="EMBL" id="MCGT01000020">
    <property type="protein sequence ID" value="ORX51640.1"/>
    <property type="molecule type" value="Genomic_DNA"/>
</dbReference>
<dbReference type="AlphaFoldDB" id="A0A1X2GE22"/>
<gene>
    <name evidence="1" type="ORF">DM01DRAFT_1337146</name>
</gene>
<proteinExistence type="predicted"/>
<accession>A0A1X2GE22</accession>
<protein>
    <submittedName>
        <fullName evidence="1">Uncharacterized protein</fullName>
    </submittedName>
</protein>
<reference evidence="1 2" key="1">
    <citation type="submission" date="2016-07" db="EMBL/GenBank/DDBJ databases">
        <title>Pervasive Adenine N6-methylation of Active Genes in Fungi.</title>
        <authorList>
            <consortium name="DOE Joint Genome Institute"/>
            <person name="Mondo S.J."/>
            <person name="Dannebaum R.O."/>
            <person name="Kuo R.C."/>
            <person name="Labutti K."/>
            <person name="Haridas S."/>
            <person name="Kuo A."/>
            <person name="Salamov A."/>
            <person name="Ahrendt S.R."/>
            <person name="Lipzen A."/>
            <person name="Sullivan W."/>
            <person name="Andreopoulos W.B."/>
            <person name="Clum A."/>
            <person name="Lindquist E."/>
            <person name="Daum C."/>
            <person name="Ramamoorthy G.K."/>
            <person name="Gryganskyi A."/>
            <person name="Culley D."/>
            <person name="Magnuson J.K."/>
            <person name="James T.Y."/>
            <person name="O'Malley M.A."/>
            <person name="Stajich J.E."/>
            <person name="Spatafora J.W."/>
            <person name="Visel A."/>
            <person name="Grigoriev I.V."/>
        </authorList>
    </citation>
    <scope>NUCLEOTIDE SEQUENCE [LARGE SCALE GENOMIC DNA]</scope>
    <source>
        <strain evidence="1 2">NRRL 3301</strain>
    </source>
</reference>
<evidence type="ECO:0000313" key="2">
    <source>
        <dbReference type="Proteomes" id="UP000242146"/>
    </source>
</evidence>
<sequence>MIFRAYKNQSASELFAFALLNPLAPPTTAYLLVRRVLCLLSRMTHDLLLLPQMTLNLLPQMALNLLLLRPKQISCL</sequence>
<evidence type="ECO:0000313" key="1">
    <source>
        <dbReference type="EMBL" id="ORX51640.1"/>
    </source>
</evidence>
<name>A0A1X2GE22_9FUNG</name>